<dbReference type="PANTHER" id="PTHR36166:SF1">
    <property type="entry name" value="SRPBCC DOMAIN-CONTAINING PROTEIN"/>
    <property type="match status" value="1"/>
</dbReference>
<dbReference type="InterPro" id="IPR019587">
    <property type="entry name" value="Polyketide_cyclase/dehydratase"/>
</dbReference>
<comment type="caution">
    <text evidence="1">The sequence shown here is derived from an EMBL/GenBank/DDBJ whole genome shotgun (WGS) entry which is preliminary data.</text>
</comment>
<dbReference type="SUPFAM" id="SSF55961">
    <property type="entry name" value="Bet v1-like"/>
    <property type="match status" value="1"/>
</dbReference>
<keyword evidence="2" id="KW-1185">Reference proteome</keyword>
<organism evidence="1 2">
    <name type="scientific">Ganoderma sinense ZZ0214-1</name>
    <dbReference type="NCBI Taxonomy" id="1077348"/>
    <lineage>
        <taxon>Eukaryota</taxon>
        <taxon>Fungi</taxon>
        <taxon>Dikarya</taxon>
        <taxon>Basidiomycota</taxon>
        <taxon>Agaricomycotina</taxon>
        <taxon>Agaricomycetes</taxon>
        <taxon>Polyporales</taxon>
        <taxon>Polyporaceae</taxon>
        <taxon>Ganoderma</taxon>
    </lineage>
</organism>
<protein>
    <recommendedName>
        <fullName evidence="3">Coenzyme Q-binding protein COQ10 START domain-containing protein</fullName>
    </recommendedName>
</protein>
<gene>
    <name evidence="1" type="ORF">GSI_11756</name>
</gene>
<dbReference type="InterPro" id="IPR023393">
    <property type="entry name" value="START-like_dom_sf"/>
</dbReference>
<evidence type="ECO:0000313" key="2">
    <source>
        <dbReference type="Proteomes" id="UP000230002"/>
    </source>
</evidence>
<proteinExistence type="predicted"/>
<evidence type="ECO:0008006" key="3">
    <source>
        <dbReference type="Google" id="ProtNLM"/>
    </source>
</evidence>
<dbReference type="EMBL" id="AYKW01000045">
    <property type="protein sequence ID" value="PIL26002.1"/>
    <property type="molecule type" value="Genomic_DNA"/>
</dbReference>
<dbReference type="CDD" id="cd07822">
    <property type="entry name" value="SRPBCC_4"/>
    <property type="match status" value="1"/>
</dbReference>
<dbReference type="OrthoDB" id="509124at2759"/>
<dbReference type="AlphaFoldDB" id="A0A2G8RWW6"/>
<sequence>MSTSPPTNLPDPAYTAVLTSYVTREIDAPLETVWEILSDFTQYPDWNPFVRSQQITDETGTTVLEDQTPAEGKYLLMKTHIPPTLEDTVWTQDAFELIIAYDEDNRRMAWQSLLPQWLIKAERWQALSTTADGKTFYESREIFAGFGAYLIQWLIPTPLTQSFEAMADAIQTRAEAAGQQ</sequence>
<dbReference type="Pfam" id="PF10604">
    <property type="entry name" value="Polyketide_cyc2"/>
    <property type="match status" value="1"/>
</dbReference>
<dbReference type="Proteomes" id="UP000230002">
    <property type="component" value="Unassembled WGS sequence"/>
</dbReference>
<dbReference type="Gene3D" id="3.30.530.20">
    <property type="match status" value="1"/>
</dbReference>
<reference evidence="1 2" key="1">
    <citation type="journal article" date="2015" name="Sci. Rep.">
        <title>Chromosome-level genome map provides insights into diverse defense mechanisms in the medicinal fungus Ganoderma sinense.</title>
        <authorList>
            <person name="Zhu Y."/>
            <person name="Xu J."/>
            <person name="Sun C."/>
            <person name="Zhou S."/>
            <person name="Xu H."/>
            <person name="Nelson D.R."/>
            <person name="Qian J."/>
            <person name="Song J."/>
            <person name="Luo H."/>
            <person name="Xiang L."/>
            <person name="Li Y."/>
            <person name="Xu Z."/>
            <person name="Ji A."/>
            <person name="Wang L."/>
            <person name="Lu S."/>
            <person name="Hayward A."/>
            <person name="Sun W."/>
            <person name="Li X."/>
            <person name="Schwartz D.C."/>
            <person name="Wang Y."/>
            <person name="Chen S."/>
        </authorList>
    </citation>
    <scope>NUCLEOTIDE SEQUENCE [LARGE SCALE GENOMIC DNA]</scope>
    <source>
        <strain evidence="1 2">ZZ0214-1</strain>
    </source>
</reference>
<dbReference type="PANTHER" id="PTHR36166">
    <property type="entry name" value="CHROMOSOME 9, WHOLE GENOME SHOTGUN SEQUENCE"/>
    <property type="match status" value="1"/>
</dbReference>
<evidence type="ECO:0000313" key="1">
    <source>
        <dbReference type="EMBL" id="PIL26002.1"/>
    </source>
</evidence>
<accession>A0A2G8RWW6</accession>
<name>A0A2G8RWW6_9APHY</name>